<feature type="domain" description="THO complex subunitTHOC2 N-terminal" evidence="8">
    <location>
        <begin position="854"/>
        <end position="927"/>
    </location>
</feature>
<feature type="compositionally biased region" description="Basic and acidic residues" evidence="6">
    <location>
        <begin position="2236"/>
        <end position="2319"/>
    </location>
</feature>
<keyword evidence="11" id="KW-1185">Reference proteome</keyword>
<dbReference type="OrthoDB" id="29024at2759"/>
<proteinExistence type="inferred from homology"/>
<feature type="compositionally biased region" description="Polar residues" evidence="6">
    <location>
        <begin position="1616"/>
        <end position="1637"/>
    </location>
</feature>
<dbReference type="Pfam" id="PF11262">
    <property type="entry name" value="Tho2"/>
    <property type="match status" value="1"/>
</dbReference>
<comment type="similarity">
    <text evidence="2">Belongs to the THOC2 family.</text>
</comment>
<dbReference type="GO" id="GO:0003729">
    <property type="term" value="F:mRNA binding"/>
    <property type="evidence" value="ECO:0007669"/>
    <property type="project" value="TreeGrafter"/>
</dbReference>
<gene>
    <name evidence="10" type="ORF">P171DRAFT_410346</name>
</gene>
<organism evidence="10 11">
    <name type="scientific">Karstenula rhodostoma CBS 690.94</name>
    <dbReference type="NCBI Taxonomy" id="1392251"/>
    <lineage>
        <taxon>Eukaryota</taxon>
        <taxon>Fungi</taxon>
        <taxon>Dikarya</taxon>
        <taxon>Ascomycota</taxon>
        <taxon>Pezizomycotina</taxon>
        <taxon>Dothideomycetes</taxon>
        <taxon>Pleosporomycetidae</taxon>
        <taxon>Pleosporales</taxon>
        <taxon>Massarineae</taxon>
        <taxon>Didymosphaeriaceae</taxon>
        <taxon>Karstenula</taxon>
    </lineage>
</organism>
<feature type="compositionally biased region" description="Basic and acidic residues" evidence="6">
    <location>
        <begin position="2016"/>
        <end position="2025"/>
    </location>
</feature>
<feature type="compositionally biased region" description="Pro residues" evidence="6">
    <location>
        <begin position="2214"/>
        <end position="2223"/>
    </location>
</feature>
<dbReference type="GO" id="GO:0000445">
    <property type="term" value="C:THO complex part of transcription export complex"/>
    <property type="evidence" value="ECO:0007669"/>
    <property type="project" value="TreeGrafter"/>
</dbReference>
<reference evidence="10" key="1">
    <citation type="journal article" date="2020" name="Stud. Mycol.">
        <title>101 Dothideomycetes genomes: a test case for predicting lifestyles and emergence of pathogens.</title>
        <authorList>
            <person name="Haridas S."/>
            <person name="Albert R."/>
            <person name="Binder M."/>
            <person name="Bloem J."/>
            <person name="Labutti K."/>
            <person name="Salamov A."/>
            <person name="Andreopoulos B."/>
            <person name="Baker S."/>
            <person name="Barry K."/>
            <person name="Bills G."/>
            <person name="Bluhm B."/>
            <person name="Cannon C."/>
            <person name="Castanera R."/>
            <person name="Culley D."/>
            <person name="Daum C."/>
            <person name="Ezra D."/>
            <person name="Gonzalez J."/>
            <person name="Henrissat B."/>
            <person name="Kuo A."/>
            <person name="Liang C."/>
            <person name="Lipzen A."/>
            <person name="Lutzoni F."/>
            <person name="Magnuson J."/>
            <person name="Mondo S."/>
            <person name="Nolan M."/>
            <person name="Ohm R."/>
            <person name="Pangilinan J."/>
            <person name="Park H.-J."/>
            <person name="Ramirez L."/>
            <person name="Alfaro M."/>
            <person name="Sun H."/>
            <person name="Tritt A."/>
            <person name="Yoshinaga Y."/>
            <person name="Zwiers L.-H."/>
            <person name="Turgeon B."/>
            <person name="Goodwin S."/>
            <person name="Spatafora J."/>
            <person name="Crous P."/>
            <person name="Grigoriev I."/>
        </authorList>
    </citation>
    <scope>NUCLEOTIDE SEQUENCE</scope>
    <source>
        <strain evidence="10">CBS 690.94</strain>
    </source>
</reference>
<evidence type="ECO:0000256" key="2">
    <source>
        <dbReference type="ARBA" id="ARBA00007857"/>
    </source>
</evidence>
<evidence type="ECO:0000313" key="10">
    <source>
        <dbReference type="EMBL" id="KAF2446251.1"/>
    </source>
</evidence>
<dbReference type="InterPro" id="IPR032302">
    <property type="entry name" value="THOC2_N"/>
</dbReference>
<evidence type="ECO:0000313" key="11">
    <source>
        <dbReference type="Proteomes" id="UP000799764"/>
    </source>
</evidence>
<feature type="compositionally biased region" description="Low complexity" evidence="6">
    <location>
        <begin position="1604"/>
        <end position="1615"/>
    </location>
</feature>
<protein>
    <recommendedName>
        <fullName evidence="3">THO complex subunit 2</fullName>
    </recommendedName>
</protein>
<evidence type="ECO:0000256" key="1">
    <source>
        <dbReference type="ARBA" id="ARBA00004123"/>
    </source>
</evidence>
<dbReference type="InterPro" id="IPR021418">
    <property type="entry name" value="THO_THOC2_C"/>
</dbReference>
<feature type="region of interest" description="Disordered" evidence="6">
    <location>
        <begin position="1126"/>
        <end position="1197"/>
    </location>
</feature>
<dbReference type="Proteomes" id="UP000799764">
    <property type="component" value="Unassembled WGS sequence"/>
</dbReference>
<evidence type="ECO:0000256" key="3">
    <source>
        <dbReference type="ARBA" id="ARBA00019596"/>
    </source>
</evidence>
<feature type="compositionally biased region" description="Basic and acidic residues" evidence="6">
    <location>
        <begin position="573"/>
        <end position="586"/>
    </location>
</feature>
<feature type="compositionally biased region" description="Polar residues" evidence="6">
    <location>
        <begin position="1581"/>
        <end position="1595"/>
    </location>
</feature>
<feature type="coiled-coil region" evidence="5">
    <location>
        <begin position="523"/>
        <end position="550"/>
    </location>
</feature>
<feature type="compositionally biased region" description="Basic and acidic residues" evidence="6">
    <location>
        <begin position="1756"/>
        <end position="1781"/>
    </location>
</feature>
<feature type="region of interest" description="Disordered" evidence="6">
    <location>
        <begin position="573"/>
        <end position="599"/>
    </location>
</feature>
<feature type="compositionally biased region" description="Low complexity" evidence="6">
    <location>
        <begin position="2159"/>
        <end position="2179"/>
    </location>
</feature>
<accession>A0A9P4PL85</accession>
<dbReference type="Pfam" id="PF16134">
    <property type="entry name" value="THOC2_N"/>
    <property type="match status" value="1"/>
</dbReference>
<evidence type="ECO:0000256" key="5">
    <source>
        <dbReference type="SAM" id="Coils"/>
    </source>
</evidence>
<feature type="compositionally biased region" description="Basic residues" evidence="6">
    <location>
        <begin position="1"/>
        <end position="10"/>
    </location>
</feature>
<feature type="compositionally biased region" description="Basic and acidic residues" evidence="6">
    <location>
        <begin position="11"/>
        <end position="22"/>
    </location>
</feature>
<evidence type="ECO:0000259" key="8">
    <source>
        <dbReference type="Pfam" id="PF11732"/>
    </source>
</evidence>
<feature type="compositionally biased region" description="Low complexity" evidence="6">
    <location>
        <begin position="2047"/>
        <end position="2058"/>
    </location>
</feature>
<evidence type="ECO:0000256" key="6">
    <source>
        <dbReference type="SAM" id="MobiDB-lite"/>
    </source>
</evidence>
<evidence type="ECO:0000259" key="9">
    <source>
        <dbReference type="Pfam" id="PF16134"/>
    </source>
</evidence>
<dbReference type="PANTHER" id="PTHR21597:SF0">
    <property type="entry name" value="THO COMPLEX SUBUNIT 2"/>
    <property type="match status" value="1"/>
</dbReference>
<feature type="region of interest" description="Disordered" evidence="6">
    <location>
        <begin position="1534"/>
        <end position="2319"/>
    </location>
</feature>
<feature type="compositionally biased region" description="Pro residues" evidence="6">
    <location>
        <begin position="87"/>
        <end position="108"/>
    </location>
</feature>
<feature type="compositionally biased region" description="Polar residues" evidence="6">
    <location>
        <begin position="2109"/>
        <end position="2127"/>
    </location>
</feature>
<evidence type="ECO:0000259" key="7">
    <source>
        <dbReference type="Pfam" id="PF11262"/>
    </source>
</evidence>
<feature type="compositionally biased region" description="Low complexity" evidence="6">
    <location>
        <begin position="1550"/>
        <end position="1561"/>
    </location>
</feature>
<dbReference type="GO" id="GO:0006406">
    <property type="term" value="P:mRNA export from nucleus"/>
    <property type="evidence" value="ECO:0007669"/>
    <property type="project" value="InterPro"/>
</dbReference>
<comment type="caution">
    <text evidence="10">The sequence shown here is derived from an EMBL/GenBank/DDBJ whole genome shotgun (WGS) entry which is preliminary data.</text>
</comment>
<name>A0A9P4PL85_9PLEO</name>
<feature type="compositionally biased region" description="Pro residues" evidence="6">
    <location>
        <begin position="1863"/>
        <end position="1878"/>
    </location>
</feature>
<sequence length="2319" mass="260228">MAPASKRKRGDRGYSYDEEHSNRPSPHRPQNLAMANPQQNNSPRGGRRGSRGRGGYNNNSNNSAHNPGSAQQSPTTMLPPANTPQVAPRPAPATPSQLPAPPREPPFKPASRDVPESNEYLTPERVLHWNAAARSAVVQAAATAQQAGDGFNLNIVFFEIIHAAGEGLMSPAELGSVVRDIVTAPTDDLIDPVVHFLDCISSYAELDPKREDVKKTLPIQHLLIATEIDPNQMRRQLEEKLLEQTELVRQSFHVKGVRATTKAMYQQANYNLLREETEGYSKLMTEYFTTVNSEPPRHDVVSDTFERVNALIGTFDLDVGRVLDVTLDVFANLLVKHYRFFIKYLRVTTWWPTQLGTDHVEWQEPDVKTLPNWALPTSQNWYYTDEEKEEQLRLREARDVKFWQRVKELGERNAIKAFFELGARPISKTLRATDKLDSDASHVGKKSATQEWVDQWISETGTLPPLGNEVAAQLLGFKLQFYASNLRDPSDVLPDNLIYLAALLIKIGFISITDLWEHLYPQAEDIEKLQAKLKAEKEEKEAKRKGKTANALTMAGALSDDTPAVPAVSRLRDAENKLSSKPESERNTPAQSDEEPKPALPEAIDQKAALLRSLLCIGAIPEALFIIGTNKWMLDLYPDLHSHIFRLAHHSLSKVYESSRPVPPGQVPVSTKGTIPNAATRASEYVPRRTLRWAKPELKDAGDGIDYRFYWDDWADNVPVCQSVDDVFLLCQSWLGLIGPECGRDVLLLTKLARIGRKSIIDDSSVQNMKRWSDLLATFLVPALTFTGENPGAVNEMWELLKRFDTATRYTIYHQWEQSFKPVMKTAFAEVIYKTNQILNRVANTNQRQMGRAIAKLANACPVKVFKQTLERGQQYVNMIKALVQCSHYLTELGYDCLTFSLVVQITAGNKPTTQSDGMLTEGWLKNAASFVGQVYKAYSKHMDPKPILEYISTQLLDREGELFVMKVFEELITHMGGVKIPGVLKGDQVIALSAGPRLRKFTLKQLDDDRHNTGKPAERLMNHFRESTLAAPILIALADQVQAYLHRENQRKVPDKVVLFNYDNLKLNFIQFLDYLRHHLSTEEFDEQIPGLIGLMSEYYLDTDLAFQISRDSITAKANDFRLRPRQTLERNSNGDAIMEDATKTGSDSSKETSAVAADNTEDVEMGEATISGTLSGEKDDSQTKAPENSPTVPKSNAEIDTLVSQLQATLPERFGNHPCLPFLVTFWQLSLQDVQDPKGASVKQQYQHAKDKTISDATANDGRRKDVDKIREARREADQFMVEFEEFAKQSQLIQSSLRDEMHFWFPDVPSMDPTLHMTLLQDCFLARARMSVQDAQFSASMLFFMHKYKVPKFRLIKVLDDLFNTGRLSALFFSMSEDESKNVGRFMNDILHELGRWHSSERIYKQFECVKVFNDEGRPKNPDSFLKYAEFRLLLGKWHNKIHDALHGCLRHGEPGDKSLKTTAQYTELRNSINILKAVAPSFPRMRENATSLQEVLKHYADEKMEERADIRVAATSLQYEFNKNQKGLRSHTMFVTGKEDPKESTPARAATPASTKTTDQDTGSKKLNVSAPAFQPKPSTTNGTTSSASEKSGSDERRTPAAASHPASSMSRVNGNDTSRPSRASEQSASSQFPGRDSTKRMGPGPGSVSTNNSPVPPRPNSRGGYQAQQSGRAAHNLPIRPDTQPLRTRPSDRPSHPPVEYGQSHGRHDTRTNGPSEYGRLERPGAQRGRSSSPGRHSRPRSQDRAAAVGDRPEWAGREAREYEDRSLRGPPRDARGGPPDRNTQYGDGLRDHRDNRDQRDYRAREPTRERTDSRGPAPLPTTPADNRGRLHTGTALTPNEAPSHRRDTPGHLTERGPLPPRPTVNAGPPAPSINPARAALIEQEVSLDRGPPPRSAYSKDDRINPERAAFLPDDRNRNTPVRSDRDSRDPRTPFEKEGDRHGRDVRNSFAEAGDRHGRDSRTAFAKEDQNRTPSGRPDRDVRPDERDMRRGPGSDRHDDRPPAAYYANHNRPEYRDERSQAQPYPTSRDRRDEFSSNAPTGPRSGRDGPSSSHVSREMFQPSQSSRPVASRQDPSYGRLNQPAESIPSGPRNPSSDSRDVRSHPSTSNPNATPVTPQSTGVHPSRMGLVNSFDGARGPSGPPPPPLQTDISNAPSGPRGSGRTPLPSPSSRGPPTGPAGPDRHVRRQDSRTALGAINNVLAQSGQTQGPPPAAPPPVERSGERSHRKSERSREDERKGDERSREKRDSSRRDRSEREPRTERDGSHRERSERSDRDRRGDDRRKDDRERDRKGEKRSREPTDQPHGETKRSRR</sequence>
<feature type="compositionally biased region" description="Basic and acidic residues" evidence="6">
    <location>
        <begin position="1848"/>
        <end position="1860"/>
    </location>
</feature>
<keyword evidence="4" id="KW-0539">Nucleus</keyword>
<feature type="compositionally biased region" description="Low complexity" evidence="6">
    <location>
        <begin position="56"/>
        <end position="69"/>
    </location>
</feature>
<dbReference type="Pfam" id="PF11732">
    <property type="entry name" value="Thoc2"/>
    <property type="match status" value="1"/>
</dbReference>
<feature type="domain" description="THO complex subunitTHOC2 C-terminal" evidence="7">
    <location>
        <begin position="1221"/>
        <end position="1522"/>
    </location>
</feature>
<keyword evidence="5" id="KW-0175">Coiled coil</keyword>
<evidence type="ECO:0000256" key="4">
    <source>
        <dbReference type="ARBA" id="ARBA00023242"/>
    </source>
</evidence>
<dbReference type="EMBL" id="MU001498">
    <property type="protein sequence ID" value="KAF2446251.1"/>
    <property type="molecule type" value="Genomic_DNA"/>
</dbReference>
<comment type="subcellular location">
    <subcellularLocation>
        <location evidence="1">Nucleus</location>
    </subcellularLocation>
</comment>
<dbReference type="InterPro" id="IPR040007">
    <property type="entry name" value="Tho2"/>
</dbReference>
<feature type="compositionally biased region" description="Basic and acidic residues" evidence="6">
    <location>
        <begin position="2186"/>
        <end position="2195"/>
    </location>
</feature>
<feature type="compositionally biased region" description="Polar residues" evidence="6">
    <location>
        <begin position="1185"/>
        <end position="1196"/>
    </location>
</feature>
<feature type="region of interest" description="Disordered" evidence="6">
    <location>
        <begin position="1"/>
        <end position="115"/>
    </location>
</feature>
<feature type="domain" description="THO complex subunit 2 N-terminal" evidence="9">
    <location>
        <begin position="121"/>
        <end position="852"/>
    </location>
</feature>
<feature type="compositionally biased region" description="Basic and acidic residues" evidence="6">
    <location>
        <begin position="1918"/>
        <end position="2007"/>
    </location>
</feature>
<dbReference type="InterPro" id="IPR021726">
    <property type="entry name" value="THO_THOC2_N"/>
</dbReference>
<dbReference type="GO" id="GO:0006397">
    <property type="term" value="P:mRNA processing"/>
    <property type="evidence" value="ECO:0007669"/>
    <property type="project" value="InterPro"/>
</dbReference>
<dbReference type="PANTHER" id="PTHR21597">
    <property type="entry name" value="THO2 PROTEIN"/>
    <property type="match status" value="1"/>
</dbReference>
<feature type="compositionally biased region" description="Basic and acidic residues" evidence="6">
    <location>
        <begin position="1794"/>
        <end position="1819"/>
    </location>
</feature>